<accession>A0A9P0IKJ5</accession>
<protein>
    <submittedName>
        <fullName evidence="1">Uncharacterized protein</fullName>
    </submittedName>
</protein>
<evidence type="ECO:0000313" key="2">
    <source>
        <dbReference type="Proteomes" id="UP001153321"/>
    </source>
</evidence>
<reference evidence="1" key="1">
    <citation type="submission" date="2022-02" db="EMBL/GenBank/DDBJ databases">
        <authorList>
            <person name="King R."/>
        </authorList>
    </citation>
    <scope>NUCLEOTIDE SEQUENCE</scope>
</reference>
<dbReference type="EMBL" id="LR824562">
    <property type="protein sequence ID" value="CAH1647464.1"/>
    <property type="molecule type" value="Genomic_DNA"/>
</dbReference>
<name>A0A9P0IKJ5_SPOLI</name>
<dbReference type="AlphaFoldDB" id="A0A9P0IKJ5"/>
<dbReference type="Proteomes" id="UP001153321">
    <property type="component" value="Chromosome Z"/>
</dbReference>
<organism evidence="1 2">
    <name type="scientific">Spodoptera littoralis</name>
    <name type="common">Egyptian cotton leafworm</name>
    <dbReference type="NCBI Taxonomy" id="7109"/>
    <lineage>
        <taxon>Eukaryota</taxon>
        <taxon>Metazoa</taxon>
        <taxon>Ecdysozoa</taxon>
        <taxon>Arthropoda</taxon>
        <taxon>Hexapoda</taxon>
        <taxon>Insecta</taxon>
        <taxon>Pterygota</taxon>
        <taxon>Neoptera</taxon>
        <taxon>Endopterygota</taxon>
        <taxon>Lepidoptera</taxon>
        <taxon>Glossata</taxon>
        <taxon>Ditrysia</taxon>
        <taxon>Noctuoidea</taxon>
        <taxon>Noctuidae</taxon>
        <taxon>Amphipyrinae</taxon>
        <taxon>Spodoptera</taxon>
    </lineage>
</organism>
<keyword evidence="2" id="KW-1185">Reference proteome</keyword>
<gene>
    <name evidence="1" type="ORF">SPLIT_LOCUS12815</name>
</gene>
<proteinExistence type="predicted"/>
<evidence type="ECO:0000313" key="1">
    <source>
        <dbReference type="EMBL" id="CAH1647464.1"/>
    </source>
</evidence>
<sequence length="231" mass="25454">MVISILNWLSLKNFKKFSNNLTFTWEVGAALVMHSFLVINNSIITVAGSLLRLEGVVPFPDERCLISQVKLRQSNVISTMWLLGGGAARPAQQRPCRGPAILSTPDGAMPSVQVITHNFSTTPRKRGLAEWVWTLTGQNRQNREKVDPGGELQIMLPAQPDKPTSGEVCLLAESPFRILRLMLVDWAARNAFTCLILTVAPSIFALYRSRVIFLGEACSSIALAVTTRSAY</sequence>